<evidence type="ECO:0000313" key="2">
    <source>
        <dbReference type="EMBL" id="VDO17434.1"/>
    </source>
</evidence>
<accession>A0A0R3QGX4</accession>
<keyword evidence="1" id="KW-1133">Transmembrane helix</keyword>
<keyword evidence="1" id="KW-0472">Membrane</keyword>
<reference evidence="4" key="1">
    <citation type="submission" date="2017-02" db="UniProtKB">
        <authorList>
            <consortium name="WormBaseParasite"/>
        </authorList>
    </citation>
    <scope>IDENTIFICATION</scope>
</reference>
<protein>
    <submittedName>
        <fullName evidence="4">Secreted protein</fullName>
    </submittedName>
</protein>
<keyword evidence="3" id="KW-1185">Reference proteome</keyword>
<evidence type="ECO:0000256" key="1">
    <source>
        <dbReference type="SAM" id="Phobius"/>
    </source>
</evidence>
<dbReference type="Proteomes" id="UP000280834">
    <property type="component" value="Unassembled WGS sequence"/>
</dbReference>
<evidence type="ECO:0000313" key="3">
    <source>
        <dbReference type="Proteomes" id="UP000280834"/>
    </source>
</evidence>
<gene>
    <name evidence="2" type="ORF">BTMF_LOCUS4906</name>
</gene>
<keyword evidence="1" id="KW-0812">Transmembrane</keyword>
<proteinExistence type="predicted"/>
<evidence type="ECO:0000313" key="4">
    <source>
        <dbReference type="WBParaSite" id="BTMF_0000563201-mRNA-1"/>
    </source>
</evidence>
<dbReference type="EMBL" id="UZAG01005032">
    <property type="protein sequence ID" value="VDO17434.1"/>
    <property type="molecule type" value="Genomic_DNA"/>
</dbReference>
<dbReference type="AlphaFoldDB" id="A0A0R3QGX4"/>
<dbReference type="WBParaSite" id="BTMF_0000563201-mRNA-1">
    <property type="protein sequence ID" value="BTMF_0000563201-mRNA-1"/>
    <property type="gene ID" value="BTMF_0000563201"/>
</dbReference>
<reference evidence="2 3" key="2">
    <citation type="submission" date="2018-11" db="EMBL/GenBank/DDBJ databases">
        <authorList>
            <consortium name="Pathogen Informatics"/>
        </authorList>
    </citation>
    <scope>NUCLEOTIDE SEQUENCE [LARGE SCALE GENOMIC DNA]</scope>
</reference>
<feature type="transmembrane region" description="Helical" evidence="1">
    <location>
        <begin position="12"/>
        <end position="28"/>
    </location>
</feature>
<name>A0A0R3QGX4_9BILA</name>
<sequence length="68" mass="7678">MSSHLVVKWQPNMYILILSIAAGISYATKPKRGELSVEIGRHFPCSSNTGSVLFFLKKRHLNILVYIC</sequence>
<organism evidence="4">
    <name type="scientific">Brugia timori</name>
    <dbReference type="NCBI Taxonomy" id="42155"/>
    <lineage>
        <taxon>Eukaryota</taxon>
        <taxon>Metazoa</taxon>
        <taxon>Ecdysozoa</taxon>
        <taxon>Nematoda</taxon>
        <taxon>Chromadorea</taxon>
        <taxon>Rhabditida</taxon>
        <taxon>Spirurina</taxon>
        <taxon>Spiruromorpha</taxon>
        <taxon>Filarioidea</taxon>
        <taxon>Onchocercidae</taxon>
        <taxon>Brugia</taxon>
    </lineage>
</organism>